<keyword evidence="4" id="KW-0969">Cilium</keyword>
<sequence>MTHSAISRLESLFATETALMREFIAILQKEAEVLATPAVGDALNTTTASKNTLAQQLSASAASRHAIYEELGYKDKDASNARLRQDHPALNPAIDALAQAAQQAHEINEDNGIVIDAYLKYNQQAMNELRILAGQDLPLYDASGRARQSSASKTSIKAG</sequence>
<dbReference type="InterPro" id="IPR036679">
    <property type="entry name" value="FlgN-like_sf"/>
</dbReference>
<accession>A0A4R3V9W6</accession>
<comment type="function">
    <text evidence="1">Required for the efficient initiation of filament assembly.</text>
</comment>
<dbReference type="GO" id="GO:0044780">
    <property type="term" value="P:bacterial-type flagellum assembly"/>
    <property type="evidence" value="ECO:0007669"/>
    <property type="project" value="InterPro"/>
</dbReference>
<evidence type="ECO:0000256" key="1">
    <source>
        <dbReference type="ARBA" id="ARBA00002397"/>
    </source>
</evidence>
<evidence type="ECO:0000256" key="2">
    <source>
        <dbReference type="ARBA" id="ARBA00007703"/>
    </source>
</evidence>
<dbReference type="RefSeq" id="WP_132475790.1">
    <property type="nucleotide sequence ID" value="NZ_JBHRVM010000001.1"/>
</dbReference>
<protein>
    <submittedName>
        <fullName evidence="4">Flagella synthesis protein FlgN</fullName>
    </submittedName>
</protein>
<keyword evidence="4" id="KW-0966">Cell projection</keyword>
<dbReference type="Proteomes" id="UP000294692">
    <property type="component" value="Unassembled WGS sequence"/>
</dbReference>
<proteinExistence type="inferred from homology"/>
<dbReference type="InterPro" id="IPR007809">
    <property type="entry name" value="FlgN-like"/>
</dbReference>
<comment type="similarity">
    <text evidence="2">Belongs to the FlgN family.</text>
</comment>
<reference evidence="4 5" key="1">
    <citation type="submission" date="2019-03" db="EMBL/GenBank/DDBJ databases">
        <title>Genomic Encyclopedia of Type Strains, Phase IV (KMG-IV): sequencing the most valuable type-strain genomes for metagenomic binning, comparative biology and taxonomic classification.</title>
        <authorList>
            <person name="Goeker M."/>
        </authorList>
    </citation>
    <scope>NUCLEOTIDE SEQUENCE [LARGE SCALE GENOMIC DNA]</scope>
    <source>
        <strain evidence="4 5">DSM 100048</strain>
    </source>
</reference>
<gene>
    <name evidence="4" type="ORF">EV686_103385</name>
</gene>
<dbReference type="Gene3D" id="1.20.58.300">
    <property type="entry name" value="FlgN-like"/>
    <property type="match status" value="1"/>
</dbReference>
<dbReference type="AlphaFoldDB" id="A0A4R3V9W6"/>
<comment type="caution">
    <text evidence="4">The sequence shown here is derived from an EMBL/GenBank/DDBJ whole genome shotgun (WGS) entry which is preliminary data.</text>
</comment>
<keyword evidence="5" id="KW-1185">Reference proteome</keyword>
<name>A0A4R3V9W6_9BURK</name>
<dbReference type="Pfam" id="PF05130">
    <property type="entry name" value="FlgN"/>
    <property type="match status" value="1"/>
</dbReference>
<dbReference type="SUPFAM" id="SSF140566">
    <property type="entry name" value="FlgN-like"/>
    <property type="match status" value="1"/>
</dbReference>
<keyword evidence="4" id="KW-0282">Flagellum</keyword>
<dbReference type="EMBL" id="SMBX01000003">
    <property type="protein sequence ID" value="TCV00801.1"/>
    <property type="molecule type" value="Genomic_DNA"/>
</dbReference>
<evidence type="ECO:0000313" key="5">
    <source>
        <dbReference type="Proteomes" id="UP000294692"/>
    </source>
</evidence>
<organism evidence="4 5">
    <name type="scientific">Paracandidimonas soli</name>
    <dbReference type="NCBI Taxonomy" id="1917182"/>
    <lineage>
        <taxon>Bacteria</taxon>
        <taxon>Pseudomonadati</taxon>
        <taxon>Pseudomonadota</taxon>
        <taxon>Betaproteobacteria</taxon>
        <taxon>Burkholderiales</taxon>
        <taxon>Alcaligenaceae</taxon>
        <taxon>Paracandidimonas</taxon>
    </lineage>
</organism>
<evidence type="ECO:0000313" key="4">
    <source>
        <dbReference type="EMBL" id="TCV00801.1"/>
    </source>
</evidence>
<evidence type="ECO:0000256" key="3">
    <source>
        <dbReference type="ARBA" id="ARBA00022795"/>
    </source>
</evidence>
<keyword evidence="3" id="KW-1005">Bacterial flagellum biogenesis</keyword>